<feature type="binding site" evidence="6">
    <location>
        <position position="175"/>
    </location>
    <ligand>
        <name>NAD(+)</name>
        <dbReference type="ChEBI" id="CHEBI:57540"/>
    </ligand>
</feature>
<feature type="binding site" evidence="6">
    <location>
        <position position="158"/>
    </location>
    <ligand>
        <name>NAD(+)</name>
        <dbReference type="ChEBI" id="CHEBI:57540"/>
    </ligand>
</feature>
<keyword evidence="6" id="KW-0547">Nucleotide-binding</keyword>
<dbReference type="GO" id="GO:0005737">
    <property type="term" value="C:cytoplasm"/>
    <property type="evidence" value="ECO:0007669"/>
    <property type="project" value="UniProtKB-SubCell"/>
</dbReference>
<dbReference type="Gene3D" id="2.60.200.30">
    <property type="entry name" value="Probable inorganic polyphosphate/atp-NAD kinase, domain 2"/>
    <property type="match status" value="1"/>
</dbReference>
<dbReference type="EC" id="2.7.1.23" evidence="6"/>
<feature type="active site" description="Proton acceptor" evidence="6">
    <location>
        <position position="73"/>
    </location>
</feature>
<dbReference type="GO" id="GO:0003951">
    <property type="term" value="F:NAD+ kinase activity"/>
    <property type="evidence" value="ECO:0007669"/>
    <property type="project" value="UniProtKB-UniRule"/>
</dbReference>
<comment type="catalytic activity">
    <reaction evidence="5 6">
        <text>NAD(+) + ATP = ADP + NADP(+) + H(+)</text>
        <dbReference type="Rhea" id="RHEA:18629"/>
        <dbReference type="ChEBI" id="CHEBI:15378"/>
        <dbReference type="ChEBI" id="CHEBI:30616"/>
        <dbReference type="ChEBI" id="CHEBI:57540"/>
        <dbReference type="ChEBI" id="CHEBI:58349"/>
        <dbReference type="ChEBI" id="CHEBI:456216"/>
        <dbReference type="EC" id="2.7.1.23"/>
    </reaction>
</comment>
<keyword evidence="4 6" id="KW-0520">NAD</keyword>
<dbReference type="PANTHER" id="PTHR20275">
    <property type="entry name" value="NAD KINASE"/>
    <property type="match status" value="1"/>
</dbReference>
<sequence>MARRMIRAVGIHPNFTKRRCRAVFGQLSAWLLKEGCSVWVSDDLGRELPAGVQRVAPEALGGRLDLLVVLGGDGTLLGAARRLYPRQVPILGVNFGGLGFLAGVAVGDLYGALEQTLRGDYTIERRMMLRASILGRNGRPRATLYGLNDAVVHEVGQRLLDIRMRIGESMVGVFRADGMIVATPTGSTAYSLSAGGPILNPLLDALIATPICAHKLSIRPVVFPAFETIRLEADVSGGEILLSVDGQQVLPLHPGEAVQVGRAEHCSCFVQLRQRTFYDVLREKLKWGT</sequence>
<feature type="binding site" evidence="6">
    <location>
        <begin position="73"/>
        <end position="74"/>
    </location>
    <ligand>
        <name>NAD(+)</name>
        <dbReference type="ChEBI" id="CHEBI:57540"/>
    </ligand>
</feature>
<name>A0A937XAP2_UNCEI</name>
<protein>
    <recommendedName>
        <fullName evidence="6">NAD kinase</fullName>
        <ecNumber evidence="6">2.7.1.23</ecNumber>
    </recommendedName>
    <alternativeName>
        <fullName evidence="6">ATP-dependent NAD kinase</fullName>
    </alternativeName>
</protein>
<dbReference type="AlphaFoldDB" id="A0A937XAP2"/>
<dbReference type="GO" id="GO:0006741">
    <property type="term" value="P:NADP+ biosynthetic process"/>
    <property type="evidence" value="ECO:0007669"/>
    <property type="project" value="UniProtKB-UniRule"/>
</dbReference>
<keyword evidence="2 6" id="KW-0418">Kinase</keyword>
<gene>
    <name evidence="6" type="primary">nadK</name>
    <name evidence="8" type="ORF">FJY75_12895</name>
</gene>
<keyword evidence="6" id="KW-0067">ATP-binding</keyword>
<evidence type="ECO:0000256" key="5">
    <source>
        <dbReference type="ARBA" id="ARBA00047925"/>
    </source>
</evidence>
<proteinExistence type="inferred from homology"/>
<comment type="subcellular location">
    <subcellularLocation>
        <location evidence="6">Cytoplasm</location>
    </subcellularLocation>
</comment>
<comment type="caution">
    <text evidence="8">The sequence shown here is derived from an EMBL/GenBank/DDBJ whole genome shotgun (WGS) entry which is preliminary data.</text>
</comment>
<evidence type="ECO:0000256" key="4">
    <source>
        <dbReference type="ARBA" id="ARBA00023027"/>
    </source>
</evidence>
<organism evidence="8 9">
    <name type="scientific">Eiseniibacteriota bacterium</name>
    <dbReference type="NCBI Taxonomy" id="2212470"/>
    <lineage>
        <taxon>Bacteria</taxon>
        <taxon>Candidatus Eiseniibacteriota</taxon>
    </lineage>
</organism>
<comment type="cofactor">
    <cofactor evidence="6">
        <name>a divalent metal cation</name>
        <dbReference type="ChEBI" id="CHEBI:60240"/>
    </cofactor>
</comment>
<keyword evidence="3 6" id="KW-0521">NADP</keyword>
<dbReference type="Pfam" id="PF01513">
    <property type="entry name" value="NAD_kinase"/>
    <property type="match status" value="1"/>
</dbReference>
<evidence type="ECO:0000256" key="7">
    <source>
        <dbReference type="SAM" id="Phobius"/>
    </source>
</evidence>
<feature type="binding site" evidence="6">
    <location>
        <begin position="188"/>
        <end position="193"/>
    </location>
    <ligand>
        <name>NAD(+)</name>
        <dbReference type="ChEBI" id="CHEBI:57540"/>
    </ligand>
</feature>
<dbReference type="Proteomes" id="UP000748308">
    <property type="component" value="Unassembled WGS sequence"/>
</dbReference>
<keyword evidence="7" id="KW-1133">Transmembrane helix</keyword>
<keyword evidence="7" id="KW-0812">Transmembrane</keyword>
<keyword evidence="1 6" id="KW-0808">Transferase</keyword>
<dbReference type="GO" id="GO:0051287">
    <property type="term" value="F:NAD binding"/>
    <property type="evidence" value="ECO:0007669"/>
    <property type="project" value="UniProtKB-ARBA"/>
</dbReference>
<feature type="binding site" evidence="6">
    <location>
        <position position="247"/>
    </location>
    <ligand>
        <name>NAD(+)</name>
        <dbReference type="ChEBI" id="CHEBI:57540"/>
    </ligand>
</feature>
<evidence type="ECO:0000313" key="9">
    <source>
        <dbReference type="Proteomes" id="UP000748308"/>
    </source>
</evidence>
<feature type="binding site" evidence="6">
    <location>
        <begin position="148"/>
        <end position="149"/>
    </location>
    <ligand>
        <name>NAD(+)</name>
        <dbReference type="ChEBI" id="CHEBI:57540"/>
    </ligand>
</feature>
<comment type="similarity">
    <text evidence="6">Belongs to the NAD kinase family.</text>
</comment>
<evidence type="ECO:0000256" key="3">
    <source>
        <dbReference type="ARBA" id="ARBA00022857"/>
    </source>
</evidence>
<dbReference type="GO" id="GO:0019674">
    <property type="term" value="P:NAD+ metabolic process"/>
    <property type="evidence" value="ECO:0007669"/>
    <property type="project" value="InterPro"/>
</dbReference>
<dbReference type="GO" id="GO:0046872">
    <property type="term" value="F:metal ion binding"/>
    <property type="evidence" value="ECO:0007669"/>
    <property type="project" value="UniProtKB-UniRule"/>
</dbReference>
<reference evidence="8" key="1">
    <citation type="submission" date="2019-03" db="EMBL/GenBank/DDBJ databases">
        <title>Lake Tanganyika Metagenome-Assembled Genomes (MAGs).</title>
        <authorList>
            <person name="Tran P."/>
        </authorList>
    </citation>
    <scope>NUCLEOTIDE SEQUENCE</scope>
    <source>
        <strain evidence="8">M_DeepCast_400m_m2_100</strain>
    </source>
</reference>
<dbReference type="GO" id="GO:0005524">
    <property type="term" value="F:ATP binding"/>
    <property type="evidence" value="ECO:0007669"/>
    <property type="project" value="UniProtKB-KW"/>
</dbReference>
<accession>A0A937XAP2</accession>
<dbReference type="InterPro" id="IPR016064">
    <property type="entry name" value="NAD/diacylglycerol_kinase_sf"/>
</dbReference>
<keyword evidence="7" id="KW-0472">Membrane</keyword>
<dbReference type="PANTHER" id="PTHR20275:SF0">
    <property type="entry name" value="NAD KINASE"/>
    <property type="match status" value="1"/>
</dbReference>
<feature type="binding site" evidence="6">
    <location>
        <position position="177"/>
    </location>
    <ligand>
        <name>NAD(+)</name>
        <dbReference type="ChEBI" id="CHEBI:57540"/>
    </ligand>
</feature>
<evidence type="ECO:0000256" key="1">
    <source>
        <dbReference type="ARBA" id="ARBA00022679"/>
    </source>
</evidence>
<evidence type="ECO:0000313" key="8">
    <source>
        <dbReference type="EMBL" id="MBM3318741.1"/>
    </source>
</evidence>
<dbReference type="EMBL" id="VGIY01000468">
    <property type="protein sequence ID" value="MBM3318741.1"/>
    <property type="molecule type" value="Genomic_DNA"/>
</dbReference>
<dbReference type="InterPro" id="IPR017438">
    <property type="entry name" value="ATP-NAD_kinase_N"/>
</dbReference>
<dbReference type="Gene3D" id="3.40.50.10330">
    <property type="entry name" value="Probable inorganic polyphosphate/atp-NAD kinase, domain 1"/>
    <property type="match status" value="1"/>
</dbReference>
<dbReference type="InterPro" id="IPR017437">
    <property type="entry name" value="ATP-NAD_kinase_PpnK-typ_C"/>
</dbReference>
<dbReference type="SUPFAM" id="SSF111331">
    <property type="entry name" value="NAD kinase/diacylglycerol kinase-like"/>
    <property type="match status" value="1"/>
</dbReference>
<feature type="transmembrane region" description="Helical" evidence="7">
    <location>
        <begin position="91"/>
        <end position="113"/>
    </location>
</feature>
<evidence type="ECO:0000256" key="6">
    <source>
        <dbReference type="HAMAP-Rule" id="MF_00361"/>
    </source>
</evidence>
<dbReference type="HAMAP" id="MF_00361">
    <property type="entry name" value="NAD_kinase"/>
    <property type="match status" value="1"/>
</dbReference>
<comment type="caution">
    <text evidence="6">Lacks conserved residue(s) required for the propagation of feature annotation.</text>
</comment>
<comment type="function">
    <text evidence="6">Involved in the regulation of the intracellular balance of NAD and NADP, and is a key enzyme in the biosynthesis of NADP. Catalyzes specifically the phosphorylation on 2'-hydroxyl of the adenosine moiety of NAD to yield NADP.</text>
</comment>
<dbReference type="Pfam" id="PF20143">
    <property type="entry name" value="NAD_kinase_C"/>
    <property type="match status" value="1"/>
</dbReference>
<evidence type="ECO:0000256" key="2">
    <source>
        <dbReference type="ARBA" id="ARBA00022777"/>
    </source>
</evidence>
<keyword evidence="6" id="KW-0963">Cytoplasm</keyword>
<dbReference type="InterPro" id="IPR002504">
    <property type="entry name" value="NADK"/>
</dbReference>